<gene>
    <name evidence="1" type="ORF">AVEN_272923_1</name>
    <name evidence="2" type="ORF">AVEN_48639_1</name>
</gene>
<proteinExistence type="predicted"/>
<comment type="caution">
    <text evidence="1">The sequence shown here is derived from an EMBL/GenBank/DDBJ whole genome shotgun (WGS) entry which is preliminary data.</text>
</comment>
<organism evidence="1 3">
    <name type="scientific">Araneus ventricosus</name>
    <name type="common">Orbweaver spider</name>
    <name type="synonym">Epeira ventricosa</name>
    <dbReference type="NCBI Taxonomy" id="182803"/>
    <lineage>
        <taxon>Eukaryota</taxon>
        <taxon>Metazoa</taxon>
        <taxon>Ecdysozoa</taxon>
        <taxon>Arthropoda</taxon>
        <taxon>Chelicerata</taxon>
        <taxon>Arachnida</taxon>
        <taxon>Araneae</taxon>
        <taxon>Araneomorphae</taxon>
        <taxon>Entelegynae</taxon>
        <taxon>Araneoidea</taxon>
        <taxon>Araneidae</taxon>
        <taxon>Araneus</taxon>
    </lineage>
</organism>
<keyword evidence="3" id="KW-1185">Reference proteome</keyword>
<accession>A0A4Y2CN01</accession>
<dbReference type="EMBL" id="BGPR01163705">
    <property type="protein sequence ID" value="GBM05306.1"/>
    <property type="molecule type" value="Genomic_DNA"/>
</dbReference>
<name>A0A4Y2CN01_ARAVE</name>
<protein>
    <submittedName>
        <fullName evidence="1">Uncharacterized protein</fullName>
    </submittedName>
</protein>
<evidence type="ECO:0000313" key="3">
    <source>
        <dbReference type="Proteomes" id="UP000499080"/>
    </source>
</evidence>
<evidence type="ECO:0000313" key="2">
    <source>
        <dbReference type="EMBL" id="GBM05346.1"/>
    </source>
</evidence>
<feature type="non-terminal residue" evidence="1">
    <location>
        <position position="1"/>
    </location>
</feature>
<dbReference type="AlphaFoldDB" id="A0A4Y2CN01"/>
<dbReference type="Proteomes" id="UP000499080">
    <property type="component" value="Unassembled WGS sequence"/>
</dbReference>
<sequence>WVIKGLFNHWVEPTLLDYGMEWNSSTFAPLNLSKLSTAHQREDVSPLTSIYHEPGSHTRRIFDGIALRN</sequence>
<evidence type="ECO:0000313" key="1">
    <source>
        <dbReference type="EMBL" id="GBM05306.1"/>
    </source>
</evidence>
<dbReference type="EMBL" id="BGPR01163716">
    <property type="protein sequence ID" value="GBM05346.1"/>
    <property type="molecule type" value="Genomic_DNA"/>
</dbReference>
<reference evidence="1 3" key="1">
    <citation type="journal article" date="2019" name="Sci. Rep.">
        <title>Orb-weaving spider Araneus ventricosus genome elucidates the spidroin gene catalogue.</title>
        <authorList>
            <person name="Kono N."/>
            <person name="Nakamura H."/>
            <person name="Ohtoshi R."/>
            <person name="Moran D.A.P."/>
            <person name="Shinohara A."/>
            <person name="Yoshida Y."/>
            <person name="Fujiwara M."/>
            <person name="Mori M."/>
            <person name="Tomita M."/>
            <person name="Arakawa K."/>
        </authorList>
    </citation>
    <scope>NUCLEOTIDE SEQUENCE [LARGE SCALE GENOMIC DNA]</scope>
</reference>